<dbReference type="AlphaFoldDB" id="A0A4Q9N0N2"/>
<feature type="compositionally biased region" description="Low complexity" evidence="1">
    <location>
        <begin position="105"/>
        <end position="119"/>
    </location>
</feature>
<evidence type="ECO:0000313" key="2">
    <source>
        <dbReference type="EMBL" id="TBU32672.1"/>
    </source>
</evidence>
<proteinExistence type="predicted"/>
<name>A0A4Q9N0N2_9APHY</name>
<protein>
    <submittedName>
        <fullName evidence="2">Uncharacterized protein</fullName>
    </submittedName>
</protein>
<reference evidence="2" key="1">
    <citation type="submission" date="2019-01" db="EMBL/GenBank/DDBJ databases">
        <title>Draft genome sequences of three monokaryotic isolates of the white-rot basidiomycete fungus Dichomitus squalens.</title>
        <authorList>
            <consortium name="DOE Joint Genome Institute"/>
            <person name="Lopez S.C."/>
            <person name="Andreopoulos B."/>
            <person name="Pangilinan J."/>
            <person name="Lipzen A."/>
            <person name="Riley R."/>
            <person name="Ahrendt S."/>
            <person name="Ng V."/>
            <person name="Barry K."/>
            <person name="Daum C."/>
            <person name="Grigoriev I.V."/>
            <person name="Hilden K.S."/>
            <person name="Makela M.R."/>
            <person name="de Vries R.P."/>
        </authorList>
    </citation>
    <scope>NUCLEOTIDE SEQUENCE [LARGE SCALE GENOMIC DNA]</scope>
    <source>
        <strain evidence="2">OM18370.1</strain>
    </source>
</reference>
<dbReference type="EMBL" id="ML143394">
    <property type="protein sequence ID" value="TBU32672.1"/>
    <property type="molecule type" value="Genomic_DNA"/>
</dbReference>
<dbReference type="Proteomes" id="UP000292957">
    <property type="component" value="Unassembled WGS sequence"/>
</dbReference>
<feature type="region of interest" description="Disordered" evidence="1">
    <location>
        <begin position="105"/>
        <end position="124"/>
    </location>
</feature>
<organism evidence="2">
    <name type="scientific">Dichomitus squalens</name>
    <dbReference type="NCBI Taxonomy" id="114155"/>
    <lineage>
        <taxon>Eukaryota</taxon>
        <taxon>Fungi</taxon>
        <taxon>Dikarya</taxon>
        <taxon>Basidiomycota</taxon>
        <taxon>Agaricomycotina</taxon>
        <taxon>Agaricomycetes</taxon>
        <taxon>Polyporales</taxon>
        <taxon>Polyporaceae</taxon>
        <taxon>Dichomitus</taxon>
    </lineage>
</organism>
<gene>
    <name evidence="2" type="ORF">BD311DRAFT_549025</name>
</gene>
<accession>A0A4Q9N0N2</accession>
<evidence type="ECO:0000256" key="1">
    <source>
        <dbReference type="SAM" id="MobiDB-lite"/>
    </source>
</evidence>
<sequence>MGASYPSFIELALLQSDLTLAILVEAEAIQGALDMLQRLINPNERGRGTPQIWRPDADASIRGGQSGRFWPSLTATMIAFQLQNHFWICLGSGRSERCFRKSDSGLASGSRLSASASASNPRTNMHAKSLWPTFLEEIDDELGN</sequence>